<evidence type="ECO:0000313" key="1">
    <source>
        <dbReference type="EMBL" id="QRD87631.1"/>
    </source>
</evidence>
<protein>
    <submittedName>
        <fullName evidence="1">Uncharacterized protein</fullName>
    </submittedName>
</protein>
<name>A0A7U2MPU2_ASPFN</name>
<dbReference type="Proteomes" id="UP000596276">
    <property type="component" value="Chromosome 1"/>
</dbReference>
<reference evidence="2" key="1">
    <citation type="journal article" date="2021" name="G3 (Bethesda)">
        <title>Chromosome assembled and annotated genome sequence of Aspergillus flavus NRRL 3357.</title>
        <authorList>
            <person name="Skerker J.M."/>
            <person name="Pianalto K.M."/>
            <person name="Mondo S.J."/>
            <person name="Yang K."/>
            <person name="Arkin A.P."/>
            <person name="Keller N.P."/>
            <person name="Grigoriev I.V."/>
            <person name="Louise Glass N.L."/>
        </authorList>
    </citation>
    <scope>NUCLEOTIDE SEQUENCE [LARGE SCALE GENOMIC DNA]</scope>
    <source>
        <strain evidence="2">ATCC 200026 / FGSC A1120 / IAM 13836 / NRRL 3357 / JCM 12722 / SRRC 167</strain>
    </source>
</reference>
<sequence length="305" mass="35027">MRHRISKKHEMENIEVEFINQSMDRLNLLANTDELARQTVVRIFRELKLSPSSDTEEKQVWTVDQESMSVQMPEHFEQLMTDIALVYSTEDSKSSSIRPKADGVLLHLSAIVRRKKDQLYADSSLLSHHIHAAPYWHFQTTTTGSDDLAFKASVDYVLWYGACGDWDTNLAVVRSSGLLDDECWAALPSMSVVYAARKARKYKGGIYGVCTDSHTWTFLHLSDRGREIIGQLYKIIGQAFDLHRAREQDPKARERIRDEIFAWNEDKKSSDDKSRVDDEIPKGWIIAKRWNNVDNHVSAGTLKRG</sequence>
<evidence type="ECO:0000313" key="2">
    <source>
        <dbReference type="Proteomes" id="UP000596276"/>
    </source>
</evidence>
<dbReference type="VEuPathDB" id="FungiDB:F9C07_617"/>
<dbReference type="EMBL" id="CP044619">
    <property type="protein sequence ID" value="QRD87631.1"/>
    <property type="molecule type" value="Genomic_DNA"/>
</dbReference>
<accession>A0A7U2MPU2</accession>
<organism evidence="1 2">
    <name type="scientific">Aspergillus flavus (strain ATCC 200026 / FGSC A1120 / IAM 13836 / NRRL 3357 / JCM 12722 / SRRC 167)</name>
    <dbReference type="NCBI Taxonomy" id="332952"/>
    <lineage>
        <taxon>Eukaryota</taxon>
        <taxon>Fungi</taxon>
        <taxon>Dikarya</taxon>
        <taxon>Ascomycota</taxon>
        <taxon>Pezizomycotina</taxon>
        <taxon>Eurotiomycetes</taxon>
        <taxon>Eurotiomycetidae</taxon>
        <taxon>Eurotiales</taxon>
        <taxon>Aspergillaceae</taxon>
        <taxon>Aspergillus</taxon>
        <taxon>Aspergillus subgen. Circumdati</taxon>
    </lineage>
</organism>
<dbReference type="AlphaFoldDB" id="A0A7U2MPU2"/>
<dbReference type="VEuPathDB" id="FungiDB:AFLA_003393"/>
<proteinExistence type="predicted"/>
<dbReference type="OMA" id="QMPEHFE"/>
<keyword evidence="2" id="KW-1185">Reference proteome</keyword>
<gene>
    <name evidence="1" type="ORF">F9C07_617</name>
</gene>